<sequence length="192" mass="20135">MNLDAITVAQRLASDKTMRQAFVAQAEKAQPTNGTPSVEDLDAQLAKLRELGAPIGWAQGFPGPQNSTGALANGWSSIGPWLMVIFGWLVTAGAISFGAPFWFDVLNKFMVIRSTVKPREKSQEEGSEDRQPAVGANRAAQAPAAAPAARAAGPAPAAGVAPAPPPAPTKDDMEFEPDSWAAGFRNVNEVVV</sequence>
<proteinExistence type="predicted"/>
<evidence type="ECO:0000256" key="1">
    <source>
        <dbReference type="SAM" id="MobiDB-lite"/>
    </source>
</evidence>
<keyword evidence="2" id="KW-0812">Transmembrane</keyword>
<dbReference type="RefSeq" id="WP_309394767.1">
    <property type="nucleotide sequence ID" value="NZ_JADBEO010000070.1"/>
</dbReference>
<evidence type="ECO:0000313" key="3">
    <source>
        <dbReference type="EMBL" id="MDR4308756.1"/>
    </source>
</evidence>
<accession>A0ABU1DKT4</accession>
<evidence type="ECO:0000256" key="2">
    <source>
        <dbReference type="SAM" id="Phobius"/>
    </source>
</evidence>
<organism evidence="3 4">
    <name type="scientific">Chelatococcus sambhunathii</name>
    <dbReference type="NCBI Taxonomy" id="363953"/>
    <lineage>
        <taxon>Bacteria</taxon>
        <taxon>Pseudomonadati</taxon>
        <taxon>Pseudomonadota</taxon>
        <taxon>Alphaproteobacteria</taxon>
        <taxon>Hyphomicrobiales</taxon>
        <taxon>Chelatococcaceae</taxon>
        <taxon>Chelatococcus</taxon>
    </lineage>
</organism>
<gene>
    <name evidence="3" type="ORF">IHQ68_19215</name>
</gene>
<keyword evidence="2" id="KW-0472">Membrane</keyword>
<evidence type="ECO:0000313" key="4">
    <source>
        <dbReference type="Proteomes" id="UP001181622"/>
    </source>
</evidence>
<keyword evidence="2" id="KW-1133">Transmembrane helix</keyword>
<feature type="compositionally biased region" description="Basic and acidic residues" evidence="1">
    <location>
        <begin position="117"/>
        <end position="131"/>
    </location>
</feature>
<feature type="compositionally biased region" description="Low complexity" evidence="1">
    <location>
        <begin position="132"/>
        <end position="161"/>
    </location>
</feature>
<keyword evidence="4" id="KW-1185">Reference proteome</keyword>
<feature type="region of interest" description="Disordered" evidence="1">
    <location>
        <begin position="116"/>
        <end position="179"/>
    </location>
</feature>
<dbReference type="EMBL" id="JADBEO010000070">
    <property type="protein sequence ID" value="MDR4308756.1"/>
    <property type="molecule type" value="Genomic_DNA"/>
</dbReference>
<comment type="caution">
    <text evidence="3">The sequence shown here is derived from an EMBL/GenBank/DDBJ whole genome shotgun (WGS) entry which is preliminary data.</text>
</comment>
<name>A0ABU1DKT4_9HYPH</name>
<feature type="transmembrane region" description="Helical" evidence="2">
    <location>
        <begin position="81"/>
        <end position="103"/>
    </location>
</feature>
<dbReference type="Proteomes" id="UP001181622">
    <property type="component" value="Unassembled WGS sequence"/>
</dbReference>
<protein>
    <submittedName>
        <fullName evidence="3">Uncharacterized protein</fullName>
    </submittedName>
</protein>
<reference evidence="3" key="1">
    <citation type="submission" date="2020-10" db="EMBL/GenBank/DDBJ databases">
        <authorList>
            <person name="Abbas A."/>
            <person name="Razzaq R."/>
            <person name="Waqas M."/>
            <person name="Abbas N."/>
            <person name="Nielsen T.K."/>
            <person name="Hansen L.H."/>
            <person name="Hussain S."/>
            <person name="Shahid M."/>
        </authorList>
    </citation>
    <scope>NUCLEOTIDE SEQUENCE</scope>
    <source>
        <strain evidence="3">S14</strain>
    </source>
</reference>